<dbReference type="RefSeq" id="WP_063259569.1">
    <property type="nucleotide sequence ID" value="NZ_LJKE01000015.1"/>
</dbReference>
<gene>
    <name evidence="3" type="ORF">B4088_0333</name>
</gene>
<dbReference type="Proteomes" id="UP000076482">
    <property type="component" value="Unassembled WGS sequence"/>
</dbReference>
<keyword evidence="2" id="KW-1133">Transmembrane helix</keyword>
<proteinExistence type="predicted"/>
<feature type="transmembrane region" description="Helical" evidence="2">
    <location>
        <begin position="120"/>
        <end position="137"/>
    </location>
</feature>
<name>A0A164QLS5_BACCE</name>
<keyword evidence="2" id="KW-0812">Transmembrane</keyword>
<dbReference type="PATRIC" id="fig|1396.535.peg.4077"/>
<feature type="compositionally biased region" description="Polar residues" evidence="1">
    <location>
        <begin position="286"/>
        <end position="298"/>
    </location>
</feature>
<feature type="transmembrane region" description="Helical" evidence="2">
    <location>
        <begin position="30"/>
        <end position="46"/>
    </location>
</feature>
<feature type="transmembrane region" description="Helical" evidence="2">
    <location>
        <begin position="92"/>
        <end position="114"/>
    </location>
</feature>
<feature type="transmembrane region" description="Helical" evidence="2">
    <location>
        <begin position="202"/>
        <end position="225"/>
    </location>
</feature>
<feature type="transmembrane region" description="Helical" evidence="2">
    <location>
        <begin position="241"/>
        <end position="258"/>
    </location>
</feature>
<evidence type="ECO:0000256" key="2">
    <source>
        <dbReference type="SAM" id="Phobius"/>
    </source>
</evidence>
<dbReference type="AlphaFoldDB" id="A0A164QLS5"/>
<feature type="transmembrane region" description="Helical" evidence="2">
    <location>
        <begin position="66"/>
        <end position="85"/>
    </location>
</feature>
<organism evidence="3 4">
    <name type="scientific">Bacillus cereus</name>
    <dbReference type="NCBI Taxonomy" id="1396"/>
    <lineage>
        <taxon>Bacteria</taxon>
        <taxon>Bacillati</taxon>
        <taxon>Bacillota</taxon>
        <taxon>Bacilli</taxon>
        <taxon>Bacillales</taxon>
        <taxon>Bacillaceae</taxon>
        <taxon>Bacillus</taxon>
        <taxon>Bacillus cereus group</taxon>
    </lineage>
</organism>
<protein>
    <submittedName>
        <fullName evidence="3">Uncharacterized protein</fullName>
    </submittedName>
</protein>
<evidence type="ECO:0000313" key="4">
    <source>
        <dbReference type="Proteomes" id="UP000076482"/>
    </source>
</evidence>
<feature type="transmembrane region" description="Helical" evidence="2">
    <location>
        <begin position="178"/>
        <end position="195"/>
    </location>
</feature>
<accession>A0A164QLS5</accession>
<sequence>MFKNLERAHRPERPIYDTYYYSVCYTHQKYSITTGILLSFLIFAAIDSLQNELIPWMHFYNSPQQSLLVYPFFTGALFMLLFFIWPLGAQKFVFYPLTCLLIGYSYSSILKHIFPIDVELFTFSYWIAGGLFVYSFFVRKFYTFRYYLFGTIMSIPISYTLILFIMSTLYQVGVPIKYLSYSGVWLFLTFNYCYIKAFLHRFHVISAIVALGISFVCTLAIFNIWGTGYSPSALLHNLNDAFIFVSIYGIIIAYLTLFRKQETPLAQYAPAYRSNATFVSLPGDPNSGTRHYSGTTSPEEYAYQEGYDEARREFE</sequence>
<comment type="caution">
    <text evidence="3">The sequence shown here is derived from an EMBL/GenBank/DDBJ whole genome shotgun (WGS) entry which is preliminary data.</text>
</comment>
<dbReference type="EMBL" id="LJKE01000015">
    <property type="protein sequence ID" value="KZD71872.1"/>
    <property type="molecule type" value="Genomic_DNA"/>
</dbReference>
<keyword evidence="2" id="KW-0472">Membrane</keyword>
<feature type="region of interest" description="Disordered" evidence="1">
    <location>
        <begin position="286"/>
        <end position="315"/>
    </location>
</feature>
<evidence type="ECO:0000313" key="3">
    <source>
        <dbReference type="EMBL" id="KZD71872.1"/>
    </source>
</evidence>
<reference evidence="3 4" key="1">
    <citation type="submission" date="2015-09" db="EMBL/GenBank/DDBJ databases">
        <title>Bacillus cereus food isolates.</title>
        <authorList>
            <person name="Boekhorst J."/>
        </authorList>
    </citation>
    <scope>NUCLEOTIDE SEQUENCE [LARGE SCALE GENOMIC DNA]</scope>
    <source>
        <strain evidence="3 4">B4088</strain>
    </source>
</reference>
<evidence type="ECO:0000256" key="1">
    <source>
        <dbReference type="SAM" id="MobiDB-lite"/>
    </source>
</evidence>
<feature type="transmembrane region" description="Helical" evidence="2">
    <location>
        <begin position="144"/>
        <end position="166"/>
    </location>
</feature>